<feature type="binding site" evidence="12">
    <location>
        <position position="283"/>
    </location>
    <ligand>
        <name>Mg(2+)</name>
        <dbReference type="ChEBI" id="CHEBI:18420"/>
    </ligand>
</feature>
<evidence type="ECO:0000256" key="5">
    <source>
        <dbReference type="ARBA" id="ARBA00022679"/>
    </source>
</evidence>
<dbReference type="PIRSF" id="PIRSF006268">
    <property type="entry name" value="ApbE"/>
    <property type="match status" value="1"/>
</dbReference>
<keyword evidence="7 11" id="KW-0274">FAD</keyword>
<keyword evidence="13" id="KW-1003">Cell membrane</keyword>
<dbReference type="EMBL" id="MVBK01000008">
    <property type="protein sequence ID" value="OOG28614.1"/>
    <property type="molecule type" value="Genomic_DNA"/>
</dbReference>
<keyword evidence="13" id="KW-0449">Lipoprotein</keyword>
<evidence type="ECO:0000256" key="13">
    <source>
        <dbReference type="RuleBase" id="RU363002"/>
    </source>
</evidence>
<evidence type="ECO:0000256" key="1">
    <source>
        <dbReference type="ARBA" id="ARBA00008282"/>
    </source>
</evidence>
<dbReference type="GO" id="GO:0046872">
    <property type="term" value="F:metal ion binding"/>
    <property type="evidence" value="ECO:0007669"/>
    <property type="project" value="UniProtKB-UniRule"/>
</dbReference>
<name>A0A1V3NUG3_9GAMM</name>
<evidence type="ECO:0000313" key="14">
    <source>
        <dbReference type="EMBL" id="OOG28614.1"/>
    </source>
</evidence>
<keyword evidence="6 11" id="KW-0479">Metal-binding</keyword>
<evidence type="ECO:0000256" key="12">
    <source>
        <dbReference type="PIRSR" id="PIRSR006268-2"/>
    </source>
</evidence>
<dbReference type="STRING" id="108003.B1C78_01690"/>
<comment type="cofactor">
    <cofactor evidence="12">
        <name>Mg(2+)</name>
        <dbReference type="ChEBI" id="CHEBI:18420"/>
    </cofactor>
    <cofactor evidence="12">
        <name>Mn(2+)</name>
        <dbReference type="ChEBI" id="CHEBI:29035"/>
    </cofactor>
    <text evidence="12">Magnesium. Can also use manganese.</text>
</comment>
<evidence type="ECO:0000256" key="7">
    <source>
        <dbReference type="ARBA" id="ARBA00022827"/>
    </source>
</evidence>
<evidence type="ECO:0000256" key="9">
    <source>
        <dbReference type="ARBA" id="ARBA00031306"/>
    </source>
</evidence>
<gene>
    <name evidence="14" type="ORF">B1C78_01690</name>
</gene>
<keyword evidence="13" id="KW-0472">Membrane</keyword>
<evidence type="ECO:0000256" key="3">
    <source>
        <dbReference type="ARBA" id="ARBA00016337"/>
    </source>
</evidence>
<dbReference type="OrthoDB" id="9778595at2"/>
<protein>
    <recommendedName>
        <fullName evidence="3 11">FAD:protein FMN transferase</fullName>
        <ecNumber evidence="2 11">2.7.1.180</ecNumber>
    </recommendedName>
    <alternativeName>
        <fullName evidence="9 11">Flavin transferase</fullName>
    </alternativeName>
</protein>
<evidence type="ECO:0000256" key="4">
    <source>
        <dbReference type="ARBA" id="ARBA00022630"/>
    </source>
</evidence>
<evidence type="ECO:0000256" key="8">
    <source>
        <dbReference type="ARBA" id="ARBA00022842"/>
    </source>
</evidence>
<dbReference type="InterPro" id="IPR003374">
    <property type="entry name" value="ApbE-like_sf"/>
</dbReference>
<dbReference type="EC" id="2.7.1.180" evidence="2 11"/>
<dbReference type="InterPro" id="IPR024932">
    <property type="entry name" value="ApbE"/>
</dbReference>
<dbReference type="RefSeq" id="WP_077277403.1">
    <property type="nucleotide sequence ID" value="NZ_MVBK01000008.1"/>
</dbReference>
<dbReference type="SUPFAM" id="SSF143631">
    <property type="entry name" value="ApbE-like"/>
    <property type="match status" value="1"/>
</dbReference>
<dbReference type="Pfam" id="PF02424">
    <property type="entry name" value="ApbE"/>
    <property type="match status" value="1"/>
</dbReference>
<comment type="caution">
    <text evidence="14">The sequence shown here is derived from an EMBL/GenBank/DDBJ whole genome shotgun (WGS) entry which is preliminary data.</text>
</comment>
<keyword evidence="13" id="KW-0997">Cell inner membrane</keyword>
<dbReference type="PANTHER" id="PTHR30040:SF2">
    <property type="entry name" value="FAD:PROTEIN FMN TRANSFERASE"/>
    <property type="match status" value="1"/>
</dbReference>
<evidence type="ECO:0000313" key="15">
    <source>
        <dbReference type="Proteomes" id="UP000189462"/>
    </source>
</evidence>
<feature type="binding site" evidence="12">
    <location>
        <position position="172"/>
    </location>
    <ligand>
        <name>Mg(2+)</name>
        <dbReference type="ChEBI" id="CHEBI:18420"/>
    </ligand>
</feature>
<comment type="subcellular location">
    <subcellularLocation>
        <location evidence="13">Cell inner membrane</location>
        <topology evidence="13">Lipid-anchor</topology>
        <orientation evidence="13">Periplasmic side</orientation>
    </subcellularLocation>
</comment>
<dbReference type="Gene3D" id="3.10.520.10">
    <property type="entry name" value="ApbE-like domains"/>
    <property type="match status" value="1"/>
</dbReference>
<feature type="binding site" evidence="12">
    <location>
        <position position="287"/>
    </location>
    <ligand>
        <name>Mg(2+)</name>
        <dbReference type="ChEBI" id="CHEBI:18420"/>
    </ligand>
</feature>
<dbReference type="GO" id="GO:0016740">
    <property type="term" value="F:transferase activity"/>
    <property type="evidence" value="ECO:0007669"/>
    <property type="project" value="UniProtKB-UniRule"/>
</dbReference>
<proteinExistence type="inferred from homology"/>
<evidence type="ECO:0000256" key="6">
    <source>
        <dbReference type="ARBA" id="ARBA00022723"/>
    </source>
</evidence>
<keyword evidence="8 11" id="KW-0460">Magnesium</keyword>
<organism evidence="14 15">
    <name type="scientific">Thioalkalivibrio denitrificans</name>
    <dbReference type="NCBI Taxonomy" id="108003"/>
    <lineage>
        <taxon>Bacteria</taxon>
        <taxon>Pseudomonadati</taxon>
        <taxon>Pseudomonadota</taxon>
        <taxon>Gammaproteobacteria</taxon>
        <taxon>Chromatiales</taxon>
        <taxon>Ectothiorhodospiraceae</taxon>
        <taxon>Thioalkalivibrio</taxon>
    </lineage>
</organism>
<sequence>MTRTLTLLLIPFVLLLAACERPAIHTERMLAFGTLVEVSIYTADEDLARAGANAVREDFEYMHRAWHPWQPGAMGRTNQLLAMEGWFSVSPSILPLLKLAAELEAASDGLFNPVMGELMEIWGFHGDEEPQAPPEEERIQEWLERAPSTRYIELDGIRARATRPGVRLDPGGFAKGYAVDRAMERLMDMGIDHAIINAGGDLRAIGQPGRRAWRIGIRHPDGEGVLASLELQGDESVYTSGDYERYFVHDGTRYHHILDPRTARPARETRSVTVMHHDGALADAASTALFVAGPERLGEIAGRMGVHKVMLVDPDGEVHMTGAMAERIRFEIDPAPTVHIVELSQ</sequence>
<comment type="catalytic activity">
    <reaction evidence="10 11 13">
        <text>L-threonyl-[protein] + FAD = FMN-L-threonyl-[protein] + AMP + H(+)</text>
        <dbReference type="Rhea" id="RHEA:36847"/>
        <dbReference type="Rhea" id="RHEA-COMP:11060"/>
        <dbReference type="Rhea" id="RHEA-COMP:11061"/>
        <dbReference type="ChEBI" id="CHEBI:15378"/>
        <dbReference type="ChEBI" id="CHEBI:30013"/>
        <dbReference type="ChEBI" id="CHEBI:57692"/>
        <dbReference type="ChEBI" id="CHEBI:74257"/>
        <dbReference type="ChEBI" id="CHEBI:456215"/>
        <dbReference type="EC" id="2.7.1.180"/>
    </reaction>
</comment>
<reference evidence="14 15" key="1">
    <citation type="submission" date="2017-02" db="EMBL/GenBank/DDBJ databases">
        <title>Genomic diversity within the haloalkaliphilic genus Thioalkalivibrio.</title>
        <authorList>
            <person name="Ahn A.-C."/>
            <person name="Meier-Kolthoff J."/>
            <person name="Overmars L."/>
            <person name="Richter M."/>
            <person name="Woyke T."/>
            <person name="Sorokin D.Y."/>
            <person name="Muyzer G."/>
        </authorList>
    </citation>
    <scope>NUCLEOTIDE SEQUENCE [LARGE SCALE GENOMIC DNA]</scope>
    <source>
        <strain evidence="14 15">ALJD</strain>
    </source>
</reference>
<dbReference type="AlphaFoldDB" id="A0A1V3NUG3"/>
<comment type="similarity">
    <text evidence="1 11 13">Belongs to the ApbE family.</text>
</comment>
<dbReference type="PROSITE" id="PS51257">
    <property type="entry name" value="PROKAR_LIPOPROTEIN"/>
    <property type="match status" value="1"/>
</dbReference>
<evidence type="ECO:0000256" key="2">
    <source>
        <dbReference type="ARBA" id="ARBA00011955"/>
    </source>
</evidence>
<keyword evidence="15" id="KW-1185">Reference proteome</keyword>
<dbReference type="Proteomes" id="UP000189462">
    <property type="component" value="Unassembled WGS sequence"/>
</dbReference>
<keyword evidence="5 11" id="KW-0808">Transferase</keyword>
<evidence type="ECO:0000256" key="11">
    <source>
        <dbReference type="PIRNR" id="PIRNR006268"/>
    </source>
</evidence>
<accession>A0A1V3NUG3</accession>
<evidence type="ECO:0000256" key="10">
    <source>
        <dbReference type="ARBA" id="ARBA00048540"/>
    </source>
</evidence>
<keyword evidence="4 11" id="KW-0285">Flavoprotein</keyword>
<dbReference type="PANTHER" id="PTHR30040">
    <property type="entry name" value="THIAMINE BIOSYNTHESIS LIPOPROTEIN APBE"/>
    <property type="match status" value="1"/>
</dbReference>
<comment type="function">
    <text evidence="13">Flavin transferase that catalyzes the transfer of the FMN moiety of FAD and its covalent binding to the hydroxyl group of a threonine residue in a target flavoprotein.</text>
</comment>
<dbReference type="GO" id="GO:0005886">
    <property type="term" value="C:plasma membrane"/>
    <property type="evidence" value="ECO:0007669"/>
    <property type="project" value="UniProtKB-SubCell"/>
</dbReference>